<evidence type="ECO:0000256" key="7">
    <source>
        <dbReference type="ARBA" id="ARBA00022824"/>
    </source>
</evidence>
<evidence type="ECO:0000256" key="6">
    <source>
        <dbReference type="ARBA" id="ARBA00022723"/>
    </source>
</evidence>
<keyword evidence="6" id="KW-0479">Metal-binding</keyword>
<dbReference type="GO" id="GO:0030158">
    <property type="term" value="F:protein xylosyltransferase activity"/>
    <property type="evidence" value="ECO:0007669"/>
    <property type="project" value="InterPro"/>
</dbReference>
<dbReference type="Pfam" id="PF02485">
    <property type="entry name" value="Branch"/>
    <property type="match status" value="1"/>
</dbReference>
<evidence type="ECO:0000256" key="13">
    <source>
        <dbReference type="ARBA" id="ARBA00023180"/>
    </source>
</evidence>
<evidence type="ECO:0000256" key="2">
    <source>
        <dbReference type="ARBA" id="ARBA00004648"/>
    </source>
</evidence>
<dbReference type="PANTHER" id="PTHR46025">
    <property type="entry name" value="XYLOSYLTRANSFERASE OXT"/>
    <property type="match status" value="1"/>
</dbReference>
<sequence>MRIAHIIIAHKNPIQLERLIRKMQYPKFDFYIHIDKKVDIQNFLHLKDITRVFFIENRIVCNWGGYSTLQAIMNSLEEVHKNNVQYGCYNLLSAQDYPLKANSKIYDFLLKNEDKSFIYYEVDGSQSDWWKSAVQRFQKYHLTDFNFTGKFLVEKIINMLLPKRKFPLPLKLYGGAKACWWTINNECAAYLIMVLKKNNKFNSFLKFCWGTDEFVIPTMLMNSHLTDKIVNDNLRYIEFPKGKANPKILVSDDINDLLRSDMLFARKFDIEVDPNILDKIDIDSQ</sequence>
<evidence type="ECO:0000256" key="10">
    <source>
        <dbReference type="ARBA" id="ARBA00023034"/>
    </source>
</evidence>
<proteinExistence type="predicted"/>
<dbReference type="GO" id="GO:0046872">
    <property type="term" value="F:metal ion binding"/>
    <property type="evidence" value="ECO:0007669"/>
    <property type="project" value="UniProtKB-KW"/>
</dbReference>
<name>A0AAJ5WAU7_9SPHI</name>
<evidence type="ECO:0000313" key="15">
    <source>
        <dbReference type="EMBL" id="WEK21216.1"/>
    </source>
</evidence>
<dbReference type="InterPro" id="IPR003406">
    <property type="entry name" value="Glyco_trans_14"/>
</dbReference>
<protein>
    <recommendedName>
        <fullName evidence="14">Peptide O-xylosyltransferase</fullName>
    </recommendedName>
</protein>
<keyword evidence="9" id="KW-1133">Transmembrane helix</keyword>
<dbReference type="PANTHER" id="PTHR46025:SF3">
    <property type="entry name" value="XYLOSYLTRANSFERASE OXT"/>
    <property type="match status" value="1"/>
</dbReference>
<reference evidence="15" key="1">
    <citation type="submission" date="2023-03" db="EMBL/GenBank/DDBJ databases">
        <title>Andean soil-derived lignocellulolytic bacterial consortium as a source of novel taxa and putative plastic-active enzymes.</title>
        <authorList>
            <person name="Diaz-Garcia L."/>
            <person name="Chuvochina M."/>
            <person name="Feuerriegel G."/>
            <person name="Bunk B."/>
            <person name="Sproer C."/>
            <person name="Streit W.R."/>
            <person name="Rodriguez L.M."/>
            <person name="Overmann J."/>
            <person name="Jimenez D.J."/>
        </authorList>
    </citation>
    <scope>NUCLEOTIDE SEQUENCE</scope>
    <source>
        <strain evidence="15">MAG 3858</strain>
    </source>
</reference>
<dbReference type="GO" id="GO:0016020">
    <property type="term" value="C:membrane"/>
    <property type="evidence" value="ECO:0007669"/>
    <property type="project" value="InterPro"/>
</dbReference>
<dbReference type="GO" id="GO:0015012">
    <property type="term" value="P:heparan sulfate proteoglycan biosynthetic process"/>
    <property type="evidence" value="ECO:0007669"/>
    <property type="project" value="TreeGrafter"/>
</dbReference>
<keyword evidence="10" id="KW-0333">Golgi apparatus</keyword>
<evidence type="ECO:0000256" key="1">
    <source>
        <dbReference type="ARBA" id="ARBA00004323"/>
    </source>
</evidence>
<keyword evidence="8" id="KW-0735">Signal-anchor</keyword>
<dbReference type="GO" id="GO:0050650">
    <property type="term" value="P:chondroitin sulfate proteoglycan biosynthetic process"/>
    <property type="evidence" value="ECO:0007669"/>
    <property type="project" value="TreeGrafter"/>
</dbReference>
<comment type="subcellular location">
    <subcellularLocation>
        <location evidence="2">Endoplasmic reticulum membrane</location>
        <topology evidence="2">Single-pass type II membrane protein</topology>
    </subcellularLocation>
    <subcellularLocation>
        <location evidence="1">Golgi apparatus membrane</location>
        <topology evidence="1">Single-pass type II membrane protein</topology>
    </subcellularLocation>
</comment>
<evidence type="ECO:0000256" key="5">
    <source>
        <dbReference type="ARBA" id="ARBA00022692"/>
    </source>
</evidence>
<keyword evidence="12" id="KW-1015">Disulfide bond</keyword>
<keyword evidence="13" id="KW-0325">Glycoprotein</keyword>
<keyword evidence="7" id="KW-0256">Endoplasmic reticulum</keyword>
<keyword evidence="4" id="KW-0808">Transferase</keyword>
<organism evidence="15 16">
    <name type="scientific">Candidatus Pedobacter colombiensis</name>
    <dbReference type="NCBI Taxonomy" id="3121371"/>
    <lineage>
        <taxon>Bacteria</taxon>
        <taxon>Pseudomonadati</taxon>
        <taxon>Bacteroidota</taxon>
        <taxon>Sphingobacteriia</taxon>
        <taxon>Sphingobacteriales</taxon>
        <taxon>Sphingobacteriaceae</taxon>
        <taxon>Pedobacter</taxon>
    </lineage>
</organism>
<evidence type="ECO:0000313" key="16">
    <source>
        <dbReference type="Proteomes" id="UP001214530"/>
    </source>
</evidence>
<accession>A0AAJ5WAU7</accession>
<dbReference type="InterPro" id="IPR043538">
    <property type="entry name" value="XYLT"/>
</dbReference>
<evidence type="ECO:0000256" key="14">
    <source>
        <dbReference type="ARBA" id="ARBA00042865"/>
    </source>
</evidence>
<evidence type="ECO:0000256" key="9">
    <source>
        <dbReference type="ARBA" id="ARBA00022989"/>
    </source>
</evidence>
<dbReference type="EMBL" id="CP119313">
    <property type="protein sequence ID" value="WEK21216.1"/>
    <property type="molecule type" value="Genomic_DNA"/>
</dbReference>
<keyword evidence="5" id="KW-0812">Transmembrane</keyword>
<evidence type="ECO:0000256" key="8">
    <source>
        <dbReference type="ARBA" id="ARBA00022968"/>
    </source>
</evidence>
<evidence type="ECO:0000256" key="3">
    <source>
        <dbReference type="ARBA" id="ARBA00022676"/>
    </source>
</evidence>
<keyword evidence="11" id="KW-0472">Membrane</keyword>
<evidence type="ECO:0000256" key="12">
    <source>
        <dbReference type="ARBA" id="ARBA00023157"/>
    </source>
</evidence>
<evidence type="ECO:0000256" key="4">
    <source>
        <dbReference type="ARBA" id="ARBA00022679"/>
    </source>
</evidence>
<evidence type="ECO:0000256" key="11">
    <source>
        <dbReference type="ARBA" id="ARBA00023136"/>
    </source>
</evidence>
<gene>
    <name evidence="15" type="ORF">P0Y49_08685</name>
</gene>
<keyword evidence="3" id="KW-0328">Glycosyltransferase</keyword>
<dbReference type="Proteomes" id="UP001214530">
    <property type="component" value="Chromosome"/>
</dbReference>
<dbReference type="AlphaFoldDB" id="A0AAJ5WAU7"/>